<protein>
    <submittedName>
        <fullName evidence="2">Uncharacterized protein</fullName>
    </submittedName>
</protein>
<gene>
    <name evidence="2" type="ORF">Tci_843607</name>
</gene>
<accession>A0A699QJI3</accession>
<reference evidence="2" key="1">
    <citation type="journal article" date="2019" name="Sci. Rep.">
        <title>Draft genome of Tanacetum cinerariifolium, the natural source of mosquito coil.</title>
        <authorList>
            <person name="Yamashiro T."/>
            <person name="Shiraishi A."/>
            <person name="Satake H."/>
            <person name="Nakayama K."/>
        </authorList>
    </citation>
    <scope>NUCLEOTIDE SEQUENCE</scope>
</reference>
<organism evidence="2">
    <name type="scientific">Tanacetum cinerariifolium</name>
    <name type="common">Dalmatian daisy</name>
    <name type="synonym">Chrysanthemum cinerariifolium</name>
    <dbReference type="NCBI Taxonomy" id="118510"/>
    <lineage>
        <taxon>Eukaryota</taxon>
        <taxon>Viridiplantae</taxon>
        <taxon>Streptophyta</taxon>
        <taxon>Embryophyta</taxon>
        <taxon>Tracheophyta</taxon>
        <taxon>Spermatophyta</taxon>
        <taxon>Magnoliopsida</taxon>
        <taxon>eudicotyledons</taxon>
        <taxon>Gunneridae</taxon>
        <taxon>Pentapetalae</taxon>
        <taxon>asterids</taxon>
        <taxon>campanulids</taxon>
        <taxon>Asterales</taxon>
        <taxon>Asteraceae</taxon>
        <taxon>Asteroideae</taxon>
        <taxon>Anthemideae</taxon>
        <taxon>Anthemidinae</taxon>
        <taxon>Tanacetum</taxon>
    </lineage>
</organism>
<dbReference type="AlphaFoldDB" id="A0A699QJI3"/>
<name>A0A699QJI3_TANCI</name>
<evidence type="ECO:0000313" key="2">
    <source>
        <dbReference type="EMBL" id="GFC71637.1"/>
    </source>
</evidence>
<proteinExistence type="predicted"/>
<feature type="compositionally biased region" description="Acidic residues" evidence="1">
    <location>
        <begin position="54"/>
        <end position="81"/>
    </location>
</feature>
<comment type="caution">
    <text evidence="2">The sequence shown here is derived from an EMBL/GenBank/DDBJ whole genome shotgun (WGS) entry which is preliminary data.</text>
</comment>
<feature type="region of interest" description="Disordered" evidence="1">
    <location>
        <begin position="24"/>
        <end position="108"/>
    </location>
</feature>
<evidence type="ECO:0000256" key="1">
    <source>
        <dbReference type="SAM" id="MobiDB-lite"/>
    </source>
</evidence>
<feature type="compositionally biased region" description="Basic and acidic residues" evidence="1">
    <location>
        <begin position="43"/>
        <end position="53"/>
    </location>
</feature>
<sequence>MPRSLLMRQQHMLSSEILLLQETHKLQASGSSEGADLESEVPDESKAKSSDTRDSDDDNESDDNDDEGSENDDDSGNDEQDSERADSDEKDNLNLNLNVGEEEETQEEEYVHTIDYFVPTDEEIDGENKEFGDEEYDDLYKDVNLRSKLAKHGEVRKGDVEMPDATRESG</sequence>
<feature type="compositionally biased region" description="Basic and acidic residues" evidence="1">
    <location>
        <begin position="82"/>
        <end position="92"/>
    </location>
</feature>
<dbReference type="EMBL" id="BKCJ011034171">
    <property type="protein sequence ID" value="GFC71637.1"/>
    <property type="molecule type" value="Genomic_DNA"/>
</dbReference>